<dbReference type="Proteomes" id="UP001176429">
    <property type="component" value="Unassembled WGS sequence"/>
</dbReference>
<reference evidence="8" key="1">
    <citation type="submission" date="2023-07" db="EMBL/GenBank/DDBJ databases">
        <authorList>
            <person name="Kim M.K."/>
        </authorList>
    </citation>
    <scope>NUCLEOTIDE SEQUENCE</scope>
    <source>
        <strain evidence="8">ASUV-10-1</strain>
    </source>
</reference>
<keyword evidence="2" id="KW-0805">Transcription regulation</keyword>
<dbReference type="Pfam" id="PF00072">
    <property type="entry name" value="Response_reg"/>
    <property type="match status" value="1"/>
</dbReference>
<accession>A0ABT9B4I1</accession>
<dbReference type="SMART" id="SM00448">
    <property type="entry name" value="REC"/>
    <property type="match status" value="1"/>
</dbReference>
<proteinExistence type="predicted"/>
<dbReference type="PANTHER" id="PTHR43214">
    <property type="entry name" value="TWO-COMPONENT RESPONSE REGULATOR"/>
    <property type="match status" value="1"/>
</dbReference>
<dbReference type="InterPro" id="IPR058245">
    <property type="entry name" value="NreC/VraR/RcsB-like_REC"/>
</dbReference>
<dbReference type="InterPro" id="IPR001789">
    <property type="entry name" value="Sig_transdc_resp-reg_receiver"/>
</dbReference>
<evidence type="ECO:0000259" key="6">
    <source>
        <dbReference type="PROSITE" id="PS50043"/>
    </source>
</evidence>
<evidence type="ECO:0000256" key="1">
    <source>
        <dbReference type="ARBA" id="ARBA00022553"/>
    </source>
</evidence>
<dbReference type="SUPFAM" id="SSF52172">
    <property type="entry name" value="CheY-like"/>
    <property type="match status" value="1"/>
</dbReference>
<dbReference type="EMBL" id="JAUQSY010000001">
    <property type="protein sequence ID" value="MDO7873171.1"/>
    <property type="molecule type" value="Genomic_DNA"/>
</dbReference>
<dbReference type="SUPFAM" id="SSF46894">
    <property type="entry name" value="C-terminal effector domain of the bipartite response regulators"/>
    <property type="match status" value="1"/>
</dbReference>
<dbReference type="CDD" id="cd06170">
    <property type="entry name" value="LuxR_C_like"/>
    <property type="match status" value="1"/>
</dbReference>
<dbReference type="PANTHER" id="PTHR43214:SF41">
    <property type="entry name" value="NITRATE_NITRITE RESPONSE REGULATOR PROTEIN NARP"/>
    <property type="match status" value="1"/>
</dbReference>
<keyword evidence="1 5" id="KW-0597">Phosphoprotein</keyword>
<name>A0ABT9B4I1_9BACT</name>
<evidence type="ECO:0000256" key="2">
    <source>
        <dbReference type="ARBA" id="ARBA00023015"/>
    </source>
</evidence>
<feature type="domain" description="Response regulatory" evidence="7">
    <location>
        <begin position="4"/>
        <end position="123"/>
    </location>
</feature>
<protein>
    <submittedName>
        <fullName evidence="8">Response regulator transcription factor</fullName>
    </submittedName>
</protein>
<sequence>MPLHLAIIEDLPAVRRGLETYLCTQPEFQCGLVVGSVEEFLDRIGDEATPPRLVLSDIGLPGRSGIEGVSLIKQRLPQADVVLLTAVMGDPARVFQALCAGAVGFFLKTTPLSDLKAGLLAVAEGGSSMSPAVAREVVKYFQPVADPEQSLTPREVQVVHAIEQGLSYKLIADQLGISLNTVRRHIKSVYTKLHINSKGELLARALRRPGA</sequence>
<dbReference type="SMART" id="SM00421">
    <property type="entry name" value="HTH_LUXR"/>
    <property type="match status" value="1"/>
</dbReference>
<evidence type="ECO:0000256" key="4">
    <source>
        <dbReference type="ARBA" id="ARBA00023163"/>
    </source>
</evidence>
<gene>
    <name evidence="8" type="ORF">Q5H93_00380</name>
</gene>
<comment type="caution">
    <text evidence="8">The sequence shown here is derived from an EMBL/GenBank/DDBJ whole genome shotgun (WGS) entry which is preliminary data.</text>
</comment>
<dbReference type="PROSITE" id="PS50110">
    <property type="entry name" value="RESPONSE_REGULATORY"/>
    <property type="match status" value="1"/>
</dbReference>
<dbReference type="Gene3D" id="3.40.50.2300">
    <property type="match status" value="1"/>
</dbReference>
<feature type="domain" description="HTH luxR-type" evidence="6">
    <location>
        <begin position="144"/>
        <end position="209"/>
    </location>
</feature>
<evidence type="ECO:0000256" key="3">
    <source>
        <dbReference type="ARBA" id="ARBA00023125"/>
    </source>
</evidence>
<dbReference type="InterPro" id="IPR000792">
    <property type="entry name" value="Tscrpt_reg_LuxR_C"/>
</dbReference>
<evidence type="ECO:0000313" key="9">
    <source>
        <dbReference type="Proteomes" id="UP001176429"/>
    </source>
</evidence>
<keyword evidence="3" id="KW-0238">DNA-binding</keyword>
<evidence type="ECO:0000259" key="7">
    <source>
        <dbReference type="PROSITE" id="PS50110"/>
    </source>
</evidence>
<dbReference type="InterPro" id="IPR011006">
    <property type="entry name" value="CheY-like_superfamily"/>
</dbReference>
<dbReference type="RefSeq" id="WP_305004487.1">
    <property type="nucleotide sequence ID" value="NZ_JAUQSY010000001.1"/>
</dbReference>
<dbReference type="Pfam" id="PF00196">
    <property type="entry name" value="GerE"/>
    <property type="match status" value="1"/>
</dbReference>
<dbReference type="PROSITE" id="PS50043">
    <property type="entry name" value="HTH_LUXR_2"/>
    <property type="match status" value="1"/>
</dbReference>
<evidence type="ECO:0000313" key="8">
    <source>
        <dbReference type="EMBL" id="MDO7873171.1"/>
    </source>
</evidence>
<dbReference type="PRINTS" id="PR00038">
    <property type="entry name" value="HTHLUXR"/>
</dbReference>
<dbReference type="CDD" id="cd17535">
    <property type="entry name" value="REC_NarL-like"/>
    <property type="match status" value="1"/>
</dbReference>
<feature type="modified residue" description="4-aspartylphosphate" evidence="5">
    <location>
        <position position="57"/>
    </location>
</feature>
<keyword evidence="4" id="KW-0804">Transcription</keyword>
<organism evidence="8 9">
    <name type="scientific">Hymenobacter aranciens</name>
    <dbReference type="NCBI Taxonomy" id="3063996"/>
    <lineage>
        <taxon>Bacteria</taxon>
        <taxon>Pseudomonadati</taxon>
        <taxon>Bacteroidota</taxon>
        <taxon>Cytophagia</taxon>
        <taxon>Cytophagales</taxon>
        <taxon>Hymenobacteraceae</taxon>
        <taxon>Hymenobacter</taxon>
    </lineage>
</organism>
<keyword evidence="9" id="KW-1185">Reference proteome</keyword>
<dbReference type="InterPro" id="IPR016032">
    <property type="entry name" value="Sig_transdc_resp-reg_C-effctor"/>
</dbReference>
<evidence type="ECO:0000256" key="5">
    <source>
        <dbReference type="PROSITE-ProRule" id="PRU00169"/>
    </source>
</evidence>
<dbReference type="PROSITE" id="PS00622">
    <property type="entry name" value="HTH_LUXR_1"/>
    <property type="match status" value="1"/>
</dbReference>
<dbReference type="InterPro" id="IPR039420">
    <property type="entry name" value="WalR-like"/>
</dbReference>